<gene>
    <name evidence="2" type="ORF">FSCOSCO3_A011698</name>
</gene>
<dbReference type="Proteomes" id="UP001314229">
    <property type="component" value="Unassembled WGS sequence"/>
</dbReference>
<keyword evidence="3" id="KW-1185">Reference proteome</keyword>
<evidence type="ECO:0000313" key="3">
    <source>
        <dbReference type="Proteomes" id="UP001314229"/>
    </source>
</evidence>
<protein>
    <submittedName>
        <fullName evidence="2">Uncharacterized protein</fullName>
    </submittedName>
</protein>
<feature type="non-terminal residue" evidence="2">
    <location>
        <position position="1"/>
    </location>
</feature>
<comment type="caution">
    <text evidence="2">The sequence shown here is derived from an EMBL/GenBank/DDBJ whole genome shotgun (WGS) entry which is preliminary data.</text>
</comment>
<evidence type="ECO:0000313" key="2">
    <source>
        <dbReference type="EMBL" id="CAK6976984.1"/>
    </source>
</evidence>
<evidence type="ECO:0000256" key="1">
    <source>
        <dbReference type="SAM" id="MobiDB-lite"/>
    </source>
</evidence>
<dbReference type="EMBL" id="CAWUFR010000379">
    <property type="protein sequence ID" value="CAK6976984.1"/>
    <property type="molecule type" value="Genomic_DNA"/>
</dbReference>
<dbReference type="AlphaFoldDB" id="A0AAV1Q1M1"/>
<feature type="region of interest" description="Disordered" evidence="1">
    <location>
        <begin position="1"/>
        <end position="39"/>
    </location>
</feature>
<sequence length="81" mass="8870">AGSIKAPKPPPKVAAKRSSPPVVEEEGSWHQQGTSNMLPQQETTELNILDLSSNVLTPNHFSLRSKRLLVPTNQSKDLDVK</sequence>
<accession>A0AAV1Q1M1</accession>
<feature type="non-terminal residue" evidence="2">
    <location>
        <position position="81"/>
    </location>
</feature>
<proteinExistence type="predicted"/>
<reference evidence="2 3" key="1">
    <citation type="submission" date="2024-01" db="EMBL/GenBank/DDBJ databases">
        <authorList>
            <person name="Alioto T."/>
            <person name="Alioto T."/>
            <person name="Gomez Garrido J."/>
        </authorList>
    </citation>
    <scope>NUCLEOTIDE SEQUENCE [LARGE SCALE GENOMIC DNA]</scope>
</reference>
<name>A0AAV1Q1M1_SCOSC</name>
<feature type="compositionally biased region" description="Polar residues" evidence="1">
    <location>
        <begin position="29"/>
        <end position="39"/>
    </location>
</feature>
<organism evidence="2 3">
    <name type="scientific">Scomber scombrus</name>
    <name type="common">Atlantic mackerel</name>
    <name type="synonym">Scomber vernalis</name>
    <dbReference type="NCBI Taxonomy" id="13677"/>
    <lineage>
        <taxon>Eukaryota</taxon>
        <taxon>Metazoa</taxon>
        <taxon>Chordata</taxon>
        <taxon>Craniata</taxon>
        <taxon>Vertebrata</taxon>
        <taxon>Euteleostomi</taxon>
        <taxon>Actinopterygii</taxon>
        <taxon>Neopterygii</taxon>
        <taxon>Teleostei</taxon>
        <taxon>Neoteleostei</taxon>
        <taxon>Acanthomorphata</taxon>
        <taxon>Pelagiaria</taxon>
        <taxon>Scombriformes</taxon>
        <taxon>Scombridae</taxon>
        <taxon>Scomber</taxon>
    </lineage>
</organism>